<dbReference type="EC" id="2.1.1.137" evidence="4"/>
<dbReference type="EMBL" id="BSDY01000001">
    <property type="protein sequence ID" value="GLI54503.1"/>
    <property type="molecule type" value="Genomic_DNA"/>
</dbReference>
<gene>
    <name evidence="10" type="ORF">PM10SUCC1_00180</name>
</gene>
<evidence type="ECO:0000256" key="8">
    <source>
        <dbReference type="ARBA" id="ARBA00048428"/>
    </source>
</evidence>
<dbReference type="RefSeq" id="WP_281832145.1">
    <property type="nucleotide sequence ID" value="NZ_BSDY01000001.1"/>
</dbReference>
<organism evidence="10 11">
    <name type="scientific">Propionigenium maris DSM 9537</name>
    <dbReference type="NCBI Taxonomy" id="1123000"/>
    <lineage>
        <taxon>Bacteria</taxon>
        <taxon>Fusobacteriati</taxon>
        <taxon>Fusobacteriota</taxon>
        <taxon>Fusobacteriia</taxon>
        <taxon>Fusobacteriales</taxon>
        <taxon>Fusobacteriaceae</taxon>
        <taxon>Propionigenium</taxon>
    </lineage>
</organism>
<dbReference type="SUPFAM" id="SSF53335">
    <property type="entry name" value="S-adenosyl-L-methionine-dependent methyltransferases"/>
    <property type="match status" value="1"/>
</dbReference>
<reference evidence="10" key="1">
    <citation type="submission" date="2022-12" db="EMBL/GenBank/DDBJ databases">
        <title>Reference genome sequencing for broad-spectrum identification of bacterial and archaeal isolates by mass spectrometry.</title>
        <authorList>
            <person name="Sekiguchi Y."/>
            <person name="Tourlousse D.M."/>
        </authorList>
    </citation>
    <scope>NUCLEOTIDE SEQUENCE</scope>
    <source>
        <strain evidence="10">10succ1</strain>
    </source>
</reference>
<comment type="catalytic activity">
    <reaction evidence="6">
        <text>arsenic triglutathione + [thioredoxin]-dithiol + S-adenosyl-L-methionine + 2 H2O = methylarsonous acid + [thioredoxin]-disulfide + 3 glutathione + S-adenosyl-L-homocysteine + H(+)</text>
        <dbReference type="Rhea" id="RHEA:69460"/>
        <dbReference type="Rhea" id="RHEA-COMP:10698"/>
        <dbReference type="Rhea" id="RHEA-COMP:10700"/>
        <dbReference type="ChEBI" id="CHEBI:15377"/>
        <dbReference type="ChEBI" id="CHEBI:15378"/>
        <dbReference type="ChEBI" id="CHEBI:17826"/>
        <dbReference type="ChEBI" id="CHEBI:29950"/>
        <dbReference type="ChEBI" id="CHEBI:50058"/>
        <dbReference type="ChEBI" id="CHEBI:57856"/>
        <dbReference type="ChEBI" id="CHEBI:57925"/>
        <dbReference type="ChEBI" id="CHEBI:59789"/>
        <dbReference type="ChEBI" id="CHEBI:183640"/>
        <dbReference type="EC" id="2.1.1.137"/>
    </reaction>
</comment>
<dbReference type="InterPro" id="IPR029063">
    <property type="entry name" value="SAM-dependent_MTases_sf"/>
</dbReference>
<dbReference type="Gene3D" id="3.40.50.150">
    <property type="entry name" value="Vaccinia Virus protein VP39"/>
    <property type="match status" value="1"/>
</dbReference>
<evidence type="ECO:0000256" key="4">
    <source>
        <dbReference type="ARBA" id="ARBA00034521"/>
    </source>
</evidence>
<keyword evidence="1" id="KW-0808">Transferase</keyword>
<evidence type="ECO:0000256" key="7">
    <source>
        <dbReference type="ARBA" id="ARBA00047943"/>
    </source>
</evidence>
<name>A0A9W6GFV5_9FUSO</name>
<dbReference type="PANTHER" id="PTHR43675:SF8">
    <property type="entry name" value="ARSENITE METHYLTRANSFERASE"/>
    <property type="match status" value="1"/>
</dbReference>
<comment type="similarity">
    <text evidence="3">Belongs to the methyltransferase superfamily. Arsenite methyltransferase family.</text>
</comment>
<proteinExistence type="inferred from homology"/>
<evidence type="ECO:0000256" key="5">
    <source>
        <dbReference type="ARBA" id="ARBA00034545"/>
    </source>
</evidence>
<keyword evidence="11" id="KW-1185">Reference proteome</keyword>
<dbReference type="InterPro" id="IPR025714">
    <property type="entry name" value="Methyltranfer_dom"/>
</dbReference>
<dbReference type="Proteomes" id="UP001144471">
    <property type="component" value="Unassembled WGS sequence"/>
</dbReference>
<keyword evidence="2" id="KW-0949">S-adenosyl-L-methionine</keyword>
<comment type="catalytic activity">
    <reaction evidence="8">
        <text>arsenic triglutathione + 3 [thioredoxin]-dithiol + 3 S-adenosyl-L-methionine = trimethylarsine + 3 [thioredoxin]-disulfide + 3 glutathione + 3 S-adenosyl-L-homocysteine + 3 H(+)</text>
        <dbReference type="Rhea" id="RHEA:69432"/>
        <dbReference type="Rhea" id="RHEA-COMP:10698"/>
        <dbReference type="Rhea" id="RHEA-COMP:10700"/>
        <dbReference type="ChEBI" id="CHEBI:15378"/>
        <dbReference type="ChEBI" id="CHEBI:27130"/>
        <dbReference type="ChEBI" id="CHEBI:29950"/>
        <dbReference type="ChEBI" id="CHEBI:50058"/>
        <dbReference type="ChEBI" id="CHEBI:57856"/>
        <dbReference type="ChEBI" id="CHEBI:57925"/>
        <dbReference type="ChEBI" id="CHEBI:59789"/>
        <dbReference type="ChEBI" id="CHEBI:183640"/>
        <dbReference type="EC" id="2.1.1.137"/>
    </reaction>
</comment>
<evidence type="ECO:0000256" key="3">
    <source>
        <dbReference type="ARBA" id="ARBA00034487"/>
    </source>
</evidence>
<sequence>METLFTADDKNRIKRDIESKYQKVAATPKGQFKYPTGREALERLGYDSDILRSLPDEVADSYCGTGNPFSLGRIEGGERILDFGCGAGIDTIFAAKMTGDRGRVIGIDIVPEMLDKAKKNRDALGLTNVEFAVSKGDTLEFSEGYFDTIISNSVINLVPEKEVILKEFYRCLKPGGKLLLVDQIFTGEQIKEHAARVKSWFQ</sequence>
<evidence type="ECO:0000256" key="1">
    <source>
        <dbReference type="ARBA" id="ARBA00022679"/>
    </source>
</evidence>
<evidence type="ECO:0000259" key="9">
    <source>
        <dbReference type="Pfam" id="PF13847"/>
    </source>
</evidence>
<dbReference type="GO" id="GO:0030791">
    <property type="term" value="F:arsenite methyltransferase activity"/>
    <property type="evidence" value="ECO:0007669"/>
    <property type="project" value="UniProtKB-EC"/>
</dbReference>
<dbReference type="PANTHER" id="PTHR43675">
    <property type="entry name" value="ARSENITE METHYLTRANSFERASE"/>
    <property type="match status" value="1"/>
</dbReference>
<evidence type="ECO:0000256" key="2">
    <source>
        <dbReference type="ARBA" id="ARBA00022691"/>
    </source>
</evidence>
<evidence type="ECO:0000313" key="10">
    <source>
        <dbReference type="EMBL" id="GLI54503.1"/>
    </source>
</evidence>
<dbReference type="CDD" id="cd02440">
    <property type="entry name" value="AdoMet_MTases"/>
    <property type="match status" value="1"/>
</dbReference>
<comment type="catalytic activity">
    <reaction evidence="7">
        <text>arsenic triglutathione + 2 [thioredoxin]-dithiol + 2 S-adenosyl-L-methionine + H2O = dimethylarsinous acid + 2 [thioredoxin]-disulfide + 3 glutathione + 2 S-adenosyl-L-homocysteine + 2 H(+)</text>
        <dbReference type="Rhea" id="RHEA:69464"/>
        <dbReference type="Rhea" id="RHEA-COMP:10698"/>
        <dbReference type="Rhea" id="RHEA-COMP:10700"/>
        <dbReference type="ChEBI" id="CHEBI:15377"/>
        <dbReference type="ChEBI" id="CHEBI:15378"/>
        <dbReference type="ChEBI" id="CHEBI:23808"/>
        <dbReference type="ChEBI" id="CHEBI:29950"/>
        <dbReference type="ChEBI" id="CHEBI:50058"/>
        <dbReference type="ChEBI" id="CHEBI:57856"/>
        <dbReference type="ChEBI" id="CHEBI:57925"/>
        <dbReference type="ChEBI" id="CHEBI:59789"/>
        <dbReference type="ChEBI" id="CHEBI:183640"/>
        <dbReference type="EC" id="2.1.1.137"/>
    </reaction>
</comment>
<evidence type="ECO:0000256" key="6">
    <source>
        <dbReference type="ARBA" id="ARBA00047941"/>
    </source>
</evidence>
<dbReference type="Pfam" id="PF13847">
    <property type="entry name" value="Methyltransf_31"/>
    <property type="match status" value="1"/>
</dbReference>
<comment type="caution">
    <text evidence="10">The sequence shown here is derived from an EMBL/GenBank/DDBJ whole genome shotgun (WGS) entry which is preliminary data.</text>
</comment>
<feature type="domain" description="Methyltransferase" evidence="9">
    <location>
        <begin position="75"/>
        <end position="190"/>
    </location>
</feature>
<accession>A0A9W6GFV5</accession>
<dbReference type="InterPro" id="IPR026669">
    <property type="entry name" value="Arsenite_MeTrfase-like"/>
</dbReference>
<evidence type="ECO:0000313" key="11">
    <source>
        <dbReference type="Proteomes" id="UP001144471"/>
    </source>
</evidence>
<protein>
    <recommendedName>
        <fullName evidence="5">Arsenite methyltransferase</fullName>
        <ecNumber evidence="4">2.1.1.137</ecNumber>
    </recommendedName>
</protein>
<dbReference type="AlphaFoldDB" id="A0A9W6GFV5"/>